<reference evidence="1 2" key="1">
    <citation type="submission" date="2024-11" db="EMBL/GenBank/DDBJ databases">
        <title>Chromosome-level genome assembly of the freshwater bivalve Anodonta woodiana.</title>
        <authorList>
            <person name="Chen X."/>
        </authorList>
    </citation>
    <scope>NUCLEOTIDE SEQUENCE [LARGE SCALE GENOMIC DNA]</scope>
    <source>
        <strain evidence="1">MN2024</strain>
        <tissue evidence="1">Gills</tissue>
    </source>
</reference>
<comment type="caution">
    <text evidence="1">The sequence shown here is derived from an EMBL/GenBank/DDBJ whole genome shotgun (WGS) entry which is preliminary data.</text>
</comment>
<evidence type="ECO:0000313" key="2">
    <source>
        <dbReference type="Proteomes" id="UP001634394"/>
    </source>
</evidence>
<protein>
    <submittedName>
        <fullName evidence="1">Uncharacterized protein</fullName>
    </submittedName>
</protein>
<proteinExistence type="predicted"/>
<dbReference type="EMBL" id="JBJQND010000019">
    <property type="protein sequence ID" value="KAL3832069.1"/>
    <property type="molecule type" value="Genomic_DNA"/>
</dbReference>
<organism evidence="1 2">
    <name type="scientific">Sinanodonta woodiana</name>
    <name type="common">Chinese pond mussel</name>
    <name type="synonym">Anodonta woodiana</name>
    <dbReference type="NCBI Taxonomy" id="1069815"/>
    <lineage>
        <taxon>Eukaryota</taxon>
        <taxon>Metazoa</taxon>
        <taxon>Spiralia</taxon>
        <taxon>Lophotrochozoa</taxon>
        <taxon>Mollusca</taxon>
        <taxon>Bivalvia</taxon>
        <taxon>Autobranchia</taxon>
        <taxon>Heteroconchia</taxon>
        <taxon>Palaeoheterodonta</taxon>
        <taxon>Unionida</taxon>
        <taxon>Unionoidea</taxon>
        <taxon>Unionidae</taxon>
        <taxon>Unioninae</taxon>
        <taxon>Sinanodonta</taxon>
    </lineage>
</organism>
<name>A0ABD3T575_SINWO</name>
<keyword evidence="2" id="KW-1185">Reference proteome</keyword>
<dbReference type="Proteomes" id="UP001634394">
    <property type="component" value="Unassembled WGS sequence"/>
</dbReference>
<dbReference type="AlphaFoldDB" id="A0ABD3T575"/>
<gene>
    <name evidence="1" type="ORF">ACJMK2_023747</name>
</gene>
<evidence type="ECO:0000313" key="1">
    <source>
        <dbReference type="EMBL" id="KAL3832069.1"/>
    </source>
</evidence>
<accession>A0ABD3T575</accession>
<sequence length="113" mass="13099">MAYENVGRKKATEVVSNMTDDDNFVVPKSSRQLQDKIYRRKEKNAKKIPQRVPGNNIADEILTMIGELHDNTFVQCVTVTKGKQPIIILYTDDQILNFFKNKNKNLWKGMQKI</sequence>